<feature type="transmembrane region" description="Helical" evidence="1">
    <location>
        <begin position="134"/>
        <end position="165"/>
    </location>
</feature>
<accession>A0A482PE79</accession>
<sequence>MLKNSILKDYWHMYGGWRALCKSCYFRMSVVMTIILYPTWSHVGWWNDILSLMPNLLGFSLGGFAMWIAIGDDNFRELISGSEENKTSPFMEVNAAFVHFIFLQILSILIGLIAKSYCVVLLGEFFLLKQYSLIYIICLKAVSGLGYFIFVYAIFSALAAVFAIFRVSKWYDQYSGHIRKSKKRN</sequence>
<feature type="transmembrane region" description="Helical" evidence="1">
    <location>
        <begin position="52"/>
        <end position="70"/>
    </location>
</feature>
<keyword evidence="1" id="KW-0472">Membrane</keyword>
<keyword evidence="1" id="KW-1133">Transmembrane helix</keyword>
<dbReference type="AlphaFoldDB" id="A0A482PE79"/>
<dbReference type="OMA" id="VHFIIVQ"/>
<keyword evidence="1" id="KW-0812">Transmembrane</keyword>
<feature type="transmembrane region" description="Helical" evidence="1">
    <location>
        <begin position="20"/>
        <end position="40"/>
    </location>
</feature>
<dbReference type="EMBL" id="CP038008">
    <property type="protein sequence ID" value="QBY28611.1"/>
    <property type="molecule type" value="Genomic_DNA"/>
</dbReference>
<evidence type="ECO:0000256" key="1">
    <source>
        <dbReference type="SAM" id="Phobius"/>
    </source>
</evidence>
<proteinExistence type="predicted"/>
<feature type="transmembrane region" description="Helical" evidence="1">
    <location>
        <begin position="91"/>
        <end position="114"/>
    </location>
</feature>
<organism evidence="2">
    <name type="scientific">Citrobacter rodentium</name>
    <dbReference type="NCBI Taxonomy" id="67825"/>
    <lineage>
        <taxon>Bacteria</taxon>
        <taxon>Pseudomonadati</taxon>
        <taxon>Pseudomonadota</taxon>
        <taxon>Gammaproteobacteria</taxon>
        <taxon>Enterobacterales</taxon>
        <taxon>Enterobacteriaceae</taxon>
        <taxon>Citrobacter</taxon>
    </lineage>
</organism>
<gene>
    <name evidence="2" type="ORF">E2R62_06940</name>
</gene>
<protein>
    <submittedName>
        <fullName evidence="2">Uncharacterized protein</fullName>
    </submittedName>
</protein>
<evidence type="ECO:0000313" key="2">
    <source>
        <dbReference type="EMBL" id="QBY28611.1"/>
    </source>
</evidence>
<reference evidence="2" key="1">
    <citation type="submission" date="2019-03" db="EMBL/GenBank/DDBJ databases">
        <title>Complete genome sequence of enteropathogenic Citrobacter rodentium strain DBS100.</title>
        <authorList>
            <person name="Popov G."/>
            <person name="Fiebig A."/>
            <person name="Shideler S."/>
            <person name="Coombes B."/>
            <person name="Savchenko A."/>
        </authorList>
    </citation>
    <scope>NUCLEOTIDE SEQUENCE</scope>
    <source>
        <strain evidence="2">DBS100</strain>
    </source>
</reference>
<name>A0A482PE79_CITRO</name>